<dbReference type="InterPro" id="IPR035917">
    <property type="entry name" value="YjbQ-like_sf"/>
</dbReference>
<dbReference type="PIRSF" id="PIRSF004681">
    <property type="entry name" value="UCP004681"/>
    <property type="match status" value="1"/>
</dbReference>
<comment type="similarity">
    <text evidence="1">Belongs to the UPF0047 family.</text>
</comment>
<dbReference type="InterPro" id="IPR001602">
    <property type="entry name" value="UPF0047_YjbQ-like"/>
</dbReference>
<organism evidence="2 3">
    <name type="scientific">Methanocalculus taiwanensis</name>
    <dbReference type="NCBI Taxonomy" id="106207"/>
    <lineage>
        <taxon>Archaea</taxon>
        <taxon>Methanobacteriati</taxon>
        <taxon>Methanobacteriota</taxon>
        <taxon>Stenosarchaea group</taxon>
        <taxon>Methanomicrobia</taxon>
        <taxon>Methanomicrobiales</taxon>
        <taxon>Methanocalculaceae</taxon>
        <taxon>Methanocalculus</taxon>
    </lineage>
</organism>
<evidence type="ECO:0000256" key="1">
    <source>
        <dbReference type="ARBA" id="ARBA00005534"/>
    </source>
</evidence>
<dbReference type="RefSeq" id="WP_255333267.1">
    <property type="nucleotide sequence ID" value="NZ_VOTZ01000024.1"/>
</dbReference>
<dbReference type="AlphaFoldDB" id="A0ABD4TKG8"/>
<protein>
    <submittedName>
        <fullName evidence="2">YjbQ family protein</fullName>
    </submittedName>
</protein>
<comment type="caution">
    <text evidence="2">The sequence shown here is derived from an EMBL/GenBank/DDBJ whole genome shotgun (WGS) entry which is preliminary data.</text>
</comment>
<proteinExistence type="inferred from homology"/>
<sequence>MYQTTIHLKTSGEGDVIDITPFVLDAVSKSGTETGIVHLFVVGSTAALTTIEYEPGAVADLRKALSRIAPSDAIYAHDDRWGDGNGRSHVRAAIIGPSLSIPVVEKRLLNGTWQQIVLVELDIRHARERSVVVTILP</sequence>
<dbReference type="SUPFAM" id="SSF111038">
    <property type="entry name" value="YjbQ-like"/>
    <property type="match status" value="1"/>
</dbReference>
<dbReference type="NCBIfam" id="TIGR00149">
    <property type="entry name" value="TIGR00149_YjbQ"/>
    <property type="match status" value="1"/>
</dbReference>
<accession>A0ABD4TKG8</accession>
<dbReference type="PANTHER" id="PTHR30615:SF8">
    <property type="entry name" value="UPF0047 PROTEIN C4A8.02C"/>
    <property type="match status" value="1"/>
</dbReference>
<keyword evidence="3" id="KW-1185">Reference proteome</keyword>
<evidence type="ECO:0000313" key="3">
    <source>
        <dbReference type="Proteomes" id="UP001524383"/>
    </source>
</evidence>
<name>A0ABD4TKG8_9EURY</name>
<dbReference type="PANTHER" id="PTHR30615">
    <property type="entry name" value="UNCHARACTERIZED PROTEIN YJBQ-RELATED"/>
    <property type="match status" value="1"/>
</dbReference>
<dbReference type="EMBL" id="VOTZ01000024">
    <property type="protein sequence ID" value="MCQ1539301.1"/>
    <property type="molecule type" value="Genomic_DNA"/>
</dbReference>
<evidence type="ECO:0000313" key="2">
    <source>
        <dbReference type="EMBL" id="MCQ1539301.1"/>
    </source>
</evidence>
<gene>
    <name evidence="2" type="ORF">FTO68_09945</name>
</gene>
<dbReference type="Pfam" id="PF01894">
    <property type="entry name" value="YjbQ"/>
    <property type="match status" value="1"/>
</dbReference>
<dbReference type="Gene3D" id="2.60.120.460">
    <property type="entry name" value="YjbQ-like"/>
    <property type="match status" value="1"/>
</dbReference>
<dbReference type="Proteomes" id="UP001524383">
    <property type="component" value="Unassembled WGS sequence"/>
</dbReference>
<reference evidence="2 3" key="1">
    <citation type="submission" date="2019-08" db="EMBL/GenBank/DDBJ databases">
        <authorList>
            <person name="Chen S.-C."/>
            <person name="Lai M.-C."/>
            <person name="You Y.-T."/>
        </authorList>
    </citation>
    <scope>NUCLEOTIDE SEQUENCE [LARGE SCALE GENOMIC DNA]</scope>
    <source>
        <strain evidence="2 3">P2F9704a</strain>
    </source>
</reference>